<evidence type="ECO:0000313" key="2">
    <source>
        <dbReference type="Proteomes" id="UP000075880"/>
    </source>
</evidence>
<protein>
    <submittedName>
        <fullName evidence="1">Uncharacterized protein</fullName>
    </submittedName>
</protein>
<dbReference type="EnsemblMetazoa" id="ENSAATROPT007260">
    <property type="protein sequence ID" value="ENSAATROPP006494"/>
    <property type="gene ID" value="ENSAATROPG005918"/>
</dbReference>
<keyword evidence="2" id="KW-1185">Reference proteome</keyword>
<accession>A0AAG5D6K2</accession>
<evidence type="ECO:0000313" key="1">
    <source>
        <dbReference type="EnsemblMetazoa" id="ENSAATROPP006494"/>
    </source>
</evidence>
<reference evidence="1" key="1">
    <citation type="submission" date="2024-04" db="UniProtKB">
        <authorList>
            <consortium name="EnsemblMetazoa"/>
        </authorList>
    </citation>
    <scope>IDENTIFICATION</scope>
    <source>
        <strain evidence="1">EBRO</strain>
    </source>
</reference>
<name>A0AAG5D6K2_ANOAO</name>
<proteinExistence type="predicted"/>
<dbReference type="AlphaFoldDB" id="A0AAG5D6K2"/>
<dbReference type="Proteomes" id="UP000075880">
    <property type="component" value="Unassembled WGS sequence"/>
</dbReference>
<organism evidence="1 2">
    <name type="scientific">Anopheles atroparvus</name>
    <name type="common">European mosquito</name>
    <dbReference type="NCBI Taxonomy" id="41427"/>
    <lineage>
        <taxon>Eukaryota</taxon>
        <taxon>Metazoa</taxon>
        <taxon>Ecdysozoa</taxon>
        <taxon>Arthropoda</taxon>
        <taxon>Hexapoda</taxon>
        <taxon>Insecta</taxon>
        <taxon>Pterygota</taxon>
        <taxon>Neoptera</taxon>
        <taxon>Endopterygota</taxon>
        <taxon>Diptera</taxon>
        <taxon>Nematocera</taxon>
        <taxon>Culicoidea</taxon>
        <taxon>Culicidae</taxon>
        <taxon>Anophelinae</taxon>
        <taxon>Anopheles</taxon>
    </lineage>
</organism>
<sequence>MALTVGALPTPSGFWRLVDRANNYYILGWP</sequence>